<dbReference type="EMBL" id="CM007648">
    <property type="protein sequence ID" value="ONM12397.1"/>
    <property type="molecule type" value="Genomic_DNA"/>
</dbReference>
<protein>
    <submittedName>
        <fullName evidence="1">OSJNBa0043A12.15-like protein</fullName>
    </submittedName>
</protein>
<organism evidence="1">
    <name type="scientific">Zea mays</name>
    <name type="common">Maize</name>
    <dbReference type="NCBI Taxonomy" id="4577"/>
    <lineage>
        <taxon>Eukaryota</taxon>
        <taxon>Viridiplantae</taxon>
        <taxon>Streptophyta</taxon>
        <taxon>Embryophyta</taxon>
        <taxon>Tracheophyta</taxon>
        <taxon>Spermatophyta</taxon>
        <taxon>Magnoliopsida</taxon>
        <taxon>Liliopsida</taxon>
        <taxon>Poales</taxon>
        <taxon>Poaceae</taxon>
        <taxon>PACMAD clade</taxon>
        <taxon>Panicoideae</taxon>
        <taxon>Andropogonodae</taxon>
        <taxon>Andropogoneae</taxon>
        <taxon>Tripsacinae</taxon>
        <taxon>Zea</taxon>
    </lineage>
</organism>
<proteinExistence type="predicted"/>
<name>A0A1D6DU85_MAIZE</name>
<reference evidence="1" key="1">
    <citation type="submission" date="2015-12" db="EMBL/GenBank/DDBJ databases">
        <title>Update maize B73 reference genome by single molecule sequencing technologies.</title>
        <authorList>
            <consortium name="Maize Genome Sequencing Project"/>
            <person name="Ware D."/>
        </authorList>
    </citation>
    <scope>NUCLEOTIDE SEQUENCE [LARGE SCALE GENOMIC DNA]</scope>
    <source>
        <tissue evidence="1">Seedling</tissue>
    </source>
</reference>
<gene>
    <name evidence="1" type="ORF">ZEAMMB73_Zm00001d001910</name>
</gene>
<evidence type="ECO:0000313" key="1">
    <source>
        <dbReference type="EMBL" id="ONM12397.1"/>
    </source>
</evidence>
<sequence length="72" mass="7840">MPRPHAAAVSQGELRSYDGKCNIWRVGEIPNANYRSTSARKAAGECKDDKCSASSSRILTNTSYKLSAYGNQ</sequence>
<dbReference type="AlphaFoldDB" id="A0A1D6DU85"/>
<accession>A0A1D6DU85</accession>